<protein>
    <recommendedName>
        <fullName evidence="4">G protein-coupled receptor</fullName>
    </recommendedName>
</protein>
<evidence type="ECO:0000313" key="2">
    <source>
        <dbReference type="EMBL" id="GMR44735.1"/>
    </source>
</evidence>
<feature type="transmembrane region" description="Helical" evidence="1">
    <location>
        <begin position="167"/>
        <end position="193"/>
    </location>
</feature>
<proteinExistence type="predicted"/>
<feature type="transmembrane region" description="Helical" evidence="1">
    <location>
        <begin position="62"/>
        <end position="88"/>
    </location>
</feature>
<evidence type="ECO:0000256" key="1">
    <source>
        <dbReference type="SAM" id="Phobius"/>
    </source>
</evidence>
<evidence type="ECO:0008006" key="4">
    <source>
        <dbReference type="Google" id="ProtNLM"/>
    </source>
</evidence>
<sequence>GFILNLILLSLLIPIYVSSIQGLYLCIVIALMNFTHIFYDGTLSIPLVGPNVQFIPKFWRDLLYQGAFVLMSLMWTLTPATAILQFIVLSRNEVAEWKRLLIASLPTLLCQSLVAYTVPMTMPSAELEEIMERTMKDLYEIEQPEFIQCYGISIKHANINNDKSLPLFALLFIVIPYSISQSIIVTLMMKVSLRVRNSDLFYTLSRLVNRRKTGSISCLQSFLPLAILSVPLAIIVCGVLTGAQLGFWSLPITIVVWLCPAIQVHSRVREMM</sequence>
<dbReference type="EMBL" id="BTRK01000004">
    <property type="protein sequence ID" value="GMR44735.1"/>
    <property type="molecule type" value="Genomic_DNA"/>
</dbReference>
<feature type="non-terminal residue" evidence="2">
    <location>
        <position position="1"/>
    </location>
</feature>
<keyword evidence="1" id="KW-0472">Membrane</keyword>
<feature type="transmembrane region" description="Helical" evidence="1">
    <location>
        <begin position="6"/>
        <end position="30"/>
    </location>
</feature>
<reference evidence="3" key="1">
    <citation type="submission" date="2022-10" db="EMBL/GenBank/DDBJ databases">
        <title>Genome assembly of Pristionchus species.</title>
        <authorList>
            <person name="Yoshida K."/>
            <person name="Sommer R.J."/>
        </authorList>
    </citation>
    <scope>NUCLEOTIDE SEQUENCE [LARGE SCALE GENOMIC DNA]</scope>
    <source>
        <strain evidence="3">RS5460</strain>
    </source>
</reference>
<evidence type="ECO:0000313" key="3">
    <source>
        <dbReference type="Proteomes" id="UP001328107"/>
    </source>
</evidence>
<keyword evidence="1" id="KW-1133">Transmembrane helix</keyword>
<dbReference type="AlphaFoldDB" id="A0AAN5CHX6"/>
<gene>
    <name evidence="2" type="ORF">PMAYCL1PPCAC_14930</name>
</gene>
<keyword evidence="3" id="KW-1185">Reference proteome</keyword>
<name>A0AAN5CHX6_9BILA</name>
<feature type="non-terminal residue" evidence="2">
    <location>
        <position position="272"/>
    </location>
</feature>
<organism evidence="2 3">
    <name type="scientific">Pristionchus mayeri</name>
    <dbReference type="NCBI Taxonomy" id="1317129"/>
    <lineage>
        <taxon>Eukaryota</taxon>
        <taxon>Metazoa</taxon>
        <taxon>Ecdysozoa</taxon>
        <taxon>Nematoda</taxon>
        <taxon>Chromadorea</taxon>
        <taxon>Rhabditida</taxon>
        <taxon>Rhabditina</taxon>
        <taxon>Diplogasteromorpha</taxon>
        <taxon>Diplogasteroidea</taxon>
        <taxon>Neodiplogasteridae</taxon>
        <taxon>Pristionchus</taxon>
    </lineage>
</organism>
<accession>A0AAN5CHX6</accession>
<keyword evidence="1" id="KW-0812">Transmembrane</keyword>
<dbReference type="Proteomes" id="UP001328107">
    <property type="component" value="Unassembled WGS sequence"/>
</dbReference>
<comment type="caution">
    <text evidence="2">The sequence shown here is derived from an EMBL/GenBank/DDBJ whole genome shotgun (WGS) entry which is preliminary data.</text>
</comment>
<feature type="transmembrane region" description="Helical" evidence="1">
    <location>
        <begin position="247"/>
        <end position="264"/>
    </location>
</feature>
<feature type="transmembrane region" description="Helical" evidence="1">
    <location>
        <begin position="100"/>
        <end position="118"/>
    </location>
</feature>
<feature type="transmembrane region" description="Helical" evidence="1">
    <location>
        <begin position="214"/>
        <end position="241"/>
    </location>
</feature>